<keyword evidence="2" id="KW-0732">Signal</keyword>
<dbReference type="AlphaFoldDB" id="A0A150GXD7"/>
<evidence type="ECO:0000313" key="4">
    <source>
        <dbReference type="Proteomes" id="UP000075714"/>
    </source>
</evidence>
<proteinExistence type="predicted"/>
<reference evidence="4" key="1">
    <citation type="journal article" date="2016" name="Nat. Commun.">
        <title>The Gonium pectorale genome demonstrates co-option of cell cycle regulation during the evolution of multicellularity.</title>
        <authorList>
            <person name="Hanschen E.R."/>
            <person name="Marriage T.N."/>
            <person name="Ferris P.J."/>
            <person name="Hamaji T."/>
            <person name="Toyoda A."/>
            <person name="Fujiyama A."/>
            <person name="Neme R."/>
            <person name="Noguchi H."/>
            <person name="Minakuchi Y."/>
            <person name="Suzuki M."/>
            <person name="Kawai-Toyooka H."/>
            <person name="Smith D.R."/>
            <person name="Sparks H."/>
            <person name="Anderson J."/>
            <person name="Bakaric R."/>
            <person name="Luria V."/>
            <person name="Karger A."/>
            <person name="Kirschner M.W."/>
            <person name="Durand P.M."/>
            <person name="Michod R.E."/>
            <person name="Nozaki H."/>
            <person name="Olson B.J."/>
        </authorList>
    </citation>
    <scope>NUCLEOTIDE SEQUENCE [LARGE SCALE GENOMIC DNA]</scope>
    <source>
        <strain evidence="4">NIES-2863</strain>
    </source>
</reference>
<accession>A0A150GXD7</accession>
<feature type="signal peptide" evidence="2">
    <location>
        <begin position="1"/>
        <end position="31"/>
    </location>
</feature>
<evidence type="ECO:0000256" key="1">
    <source>
        <dbReference type="SAM" id="MobiDB-lite"/>
    </source>
</evidence>
<feature type="chain" id="PRO_5007562274" evidence="2">
    <location>
        <begin position="32"/>
        <end position="669"/>
    </location>
</feature>
<gene>
    <name evidence="3" type="ORF">GPECTOR_4g641</name>
</gene>
<dbReference type="OrthoDB" id="533753at2759"/>
<evidence type="ECO:0000256" key="2">
    <source>
        <dbReference type="SAM" id="SignalP"/>
    </source>
</evidence>
<dbReference type="PROSITE" id="PS51257">
    <property type="entry name" value="PROKAR_LIPOPROTEIN"/>
    <property type="match status" value="1"/>
</dbReference>
<evidence type="ECO:0000313" key="3">
    <source>
        <dbReference type="EMBL" id="KXZ54576.1"/>
    </source>
</evidence>
<protein>
    <submittedName>
        <fullName evidence="3">Uncharacterized protein</fullName>
    </submittedName>
</protein>
<comment type="caution">
    <text evidence="3">The sequence shown here is derived from an EMBL/GenBank/DDBJ whole genome shotgun (WGS) entry which is preliminary data.</text>
</comment>
<dbReference type="Proteomes" id="UP000075714">
    <property type="component" value="Unassembled WGS sequence"/>
</dbReference>
<dbReference type="EMBL" id="LSYV01000005">
    <property type="protein sequence ID" value="KXZ54576.1"/>
    <property type="molecule type" value="Genomic_DNA"/>
</dbReference>
<organism evidence="3 4">
    <name type="scientific">Gonium pectorale</name>
    <name type="common">Green alga</name>
    <dbReference type="NCBI Taxonomy" id="33097"/>
    <lineage>
        <taxon>Eukaryota</taxon>
        <taxon>Viridiplantae</taxon>
        <taxon>Chlorophyta</taxon>
        <taxon>core chlorophytes</taxon>
        <taxon>Chlorophyceae</taxon>
        <taxon>CS clade</taxon>
        <taxon>Chlamydomonadales</taxon>
        <taxon>Volvocaceae</taxon>
        <taxon>Gonium</taxon>
    </lineage>
</organism>
<feature type="region of interest" description="Disordered" evidence="1">
    <location>
        <begin position="297"/>
        <end position="325"/>
    </location>
</feature>
<feature type="compositionally biased region" description="Pro residues" evidence="1">
    <location>
        <begin position="302"/>
        <end position="325"/>
    </location>
</feature>
<keyword evidence="4" id="KW-1185">Reference proteome</keyword>
<name>A0A150GXD7_GONPE</name>
<sequence>MPSGGTRARATSLGAVLLVTLVACGLELVRADAARVALYMSEAKDVLDLSWDNGPKNLALELKHLGFDVVASQGQPDLTGANAPDAYVIPTQNGHAFYSAVEDMSAVSSYLAEGGLVVVLDANHGQGEALSSFVSTALGYQGSWGVCKQLQTNAQGSLGEPSLSDFAASFLPGAWPEALEDAQTTSVLSWCRHDDGAAAVIPLYTVKEDEMKVAVQAFGKVGVRGAIVWVGYSWRDGEQAQWGSLLRKLIQDFADGAYEAPKQGNAELHPLHVDSVLESAVDLADEAAEVVRRFLQGSSAPTYPPPGAQLQRPPSPPRPPMPPPLPGYLRTLARSFVVTITETITTIDQLNRIIGNITAIIQKETGAETVTIDYIRTASGTIIFSSLNGTVTITGRRRAMAVAPLRVYHDHEVASMFAACEVVPTRVVLEGEEWLSPAEAREMQEVHAEFYHAVRRFLQMVDADQLEIGMQILAQGAAGRTRSLVWNTDTDFRQQIAPLAPLQLVDPKKAPCPTTCTACPRTWKGTNTSLSVAIFFKEPVQATAVFIKQIRNPGIIRVQFVKWVYPPKGELGANVGKTVYNVTNDPTVCQSVLSIRIGPVKSGIKSAVPAGGTQAKLPRELARTAVGGLLITVDRPQRAGPNYGPFLEWVKVSGRVLYPSDPTVYAGQR</sequence>